<organism evidence="3 4">
    <name type="scientific">Pseudorhodobacter antarcticus</name>
    <dbReference type="NCBI Taxonomy" id="1077947"/>
    <lineage>
        <taxon>Bacteria</taxon>
        <taxon>Pseudomonadati</taxon>
        <taxon>Pseudomonadota</taxon>
        <taxon>Alphaproteobacteria</taxon>
        <taxon>Rhodobacterales</taxon>
        <taxon>Paracoccaceae</taxon>
        <taxon>Pseudorhodobacter</taxon>
    </lineage>
</organism>
<keyword evidence="1" id="KW-0560">Oxidoreductase</keyword>
<accession>A0A1H8ABR8</accession>
<dbReference type="RefSeq" id="WP_050521329.1">
    <property type="nucleotide sequence ID" value="NZ_FOCO01000001.1"/>
</dbReference>
<evidence type="ECO:0000313" key="3">
    <source>
        <dbReference type="EMBL" id="SEM67249.1"/>
    </source>
</evidence>
<dbReference type="STRING" id="1077947.SAMN05216227_100145"/>
<dbReference type="InterPro" id="IPR036188">
    <property type="entry name" value="FAD/NAD-bd_sf"/>
</dbReference>
<sequence length="346" mass="36301">MATPDLTVHGAGIFGLSIAWAAAKRGAKVRVIEAAAPGAGSSGGIVGALAPHVPENWNDKKAFQLDSLLMAESWWADVQATGGIDPEYARTGRLQPINDAAALDLAHDRAATAETLWQGRAAWQVVRATGAAWEPHSPTGWLIHDTLTARLHPRAAINALIAALAAKGTDIVIGPAPATGPQVWATGYAGLLTLSKGRNRPVGSGVKGQAACLDYAARDLPQIFTDGLHIIPHANGTVAIGSTSERKWARDATTDAQLDTLIAKARAALPCLADAPVVDRWAGIRPRAHSRAPMLGAWPDRPDHFIANGGFKIGFGMAPKVAEVMVELILNGHDTIPDDFNVAANF</sequence>
<dbReference type="Pfam" id="PF01266">
    <property type="entry name" value="DAO"/>
    <property type="match status" value="1"/>
</dbReference>
<gene>
    <name evidence="3" type="ORF">SAMN05216227_100145</name>
</gene>
<dbReference type="GO" id="GO:0005737">
    <property type="term" value="C:cytoplasm"/>
    <property type="evidence" value="ECO:0007669"/>
    <property type="project" value="TreeGrafter"/>
</dbReference>
<protein>
    <submittedName>
        <fullName evidence="3">Glycine oxidase</fullName>
    </submittedName>
</protein>
<dbReference type="EMBL" id="FOCO01000001">
    <property type="protein sequence ID" value="SEM67249.1"/>
    <property type="molecule type" value="Genomic_DNA"/>
</dbReference>
<dbReference type="SUPFAM" id="SSF51971">
    <property type="entry name" value="Nucleotide-binding domain"/>
    <property type="match status" value="1"/>
</dbReference>
<evidence type="ECO:0000313" key="4">
    <source>
        <dbReference type="Proteomes" id="UP000183002"/>
    </source>
</evidence>
<dbReference type="Proteomes" id="UP000183002">
    <property type="component" value="Unassembled WGS sequence"/>
</dbReference>
<reference evidence="3 4" key="1">
    <citation type="submission" date="2016-10" db="EMBL/GenBank/DDBJ databases">
        <authorList>
            <person name="de Groot N.N."/>
        </authorList>
    </citation>
    <scope>NUCLEOTIDE SEQUENCE [LARGE SCALE GENOMIC DNA]</scope>
    <source>
        <strain evidence="3 4">CGMCC 1.10836</strain>
    </source>
</reference>
<dbReference type="OrthoDB" id="7818064at2"/>
<dbReference type="PANTHER" id="PTHR13847:SF289">
    <property type="entry name" value="GLYCINE OXIDASE"/>
    <property type="match status" value="1"/>
</dbReference>
<dbReference type="InterPro" id="IPR006076">
    <property type="entry name" value="FAD-dep_OxRdtase"/>
</dbReference>
<dbReference type="GO" id="GO:0016491">
    <property type="term" value="F:oxidoreductase activity"/>
    <property type="evidence" value="ECO:0007669"/>
    <property type="project" value="UniProtKB-KW"/>
</dbReference>
<name>A0A1H8ABR8_9RHOB</name>
<feature type="domain" description="FAD dependent oxidoreductase" evidence="2">
    <location>
        <begin position="5"/>
        <end position="328"/>
    </location>
</feature>
<dbReference type="Gene3D" id="3.50.50.60">
    <property type="entry name" value="FAD/NAD(P)-binding domain"/>
    <property type="match status" value="2"/>
</dbReference>
<keyword evidence="4" id="KW-1185">Reference proteome</keyword>
<dbReference type="Gene3D" id="3.30.9.10">
    <property type="entry name" value="D-Amino Acid Oxidase, subunit A, domain 2"/>
    <property type="match status" value="2"/>
</dbReference>
<proteinExistence type="predicted"/>
<evidence type="ECO:0000259" key="2">
    <source>
        <dbReference type="Pfam" id="PF01266"/>
    </source>
</evidence>
<evidence type="ECO:0000256" key="1">
    <source>
        <dbReference type="ARBA" id="ARBA00023002"/>
    </source>
</evidence>
<dbReference type="PANTHER" id="PTHR13847">
    <property type="entry name" value="SARCOSINE DEHYDROGENASE-RELATED"/>
    <property type="match status" value="1"/>
</dbReference>
<dbReference type="AlphaFoldDB" id="A0A1H8ABR8"/>